<evidence type="ECO:0000313" key="2">
    <source>
        <dbReference type="EMBL" id="CAH2108865.1"/>
    </source>
</evidence>
<evidence type="ECO:0008006" key="4">
    <source>
        <dbReference type="Google" id="ProtNLM"/>
    </source>
</evidence>
<evidence type="ECO:0000313" key="3">
    <source>
        <dbReference type="Proteomes" id="UP001153954"/>
    </source>
</evidence>
<accession>A0AAU9VC15</accession>
<keyword evidence="3" id="KW-1185">Reference proteome</keyword>
<dbReference type="AlphaFoldDB" id="A0AAU9VC15"/>
<evidence type="ECO:0000256" key="1">
    <source>
        <dbReference type="SAM" id="MobiDB-lite"/>
    </source>
</evidence>
<sequence length="277" mass="31825">MDPDTIYKALRPVPEFDGNPNILTRFIRICDQIVLSYIKSEPENELTNLCLINGILNKITGAAARTINSNGIPDSWLGIRNALINNFADQRDETALFNDLSLITQGNDTPQEFYDKCQNLFSSIMTYVSLHKSVATTVEAKRDLYRKLTMQAYVRGLKEPLGSRIRCMRPETIEKALEFVQDELNVMYLQHRNESVTDRRSSSLTQPRPKKPYLGYSNLNMFKNYNLSSPGPSWQRPIPAPVHSFQPWRPNFSFNQAPQRNLNQPTRTQQMFRAPPP</sequence>
<gene>
    <name evidence="2" type="ORF">EEDITHA_LOCUS22765</name>
</gene>
<feature type="region of interest" description="Disordered" evidence="1">
    <location>
        <begin position="249"/>
        <end position="277"/>
    </location>
</feature>
<name>A0AAU9VC15_EUPED</name>
<reference evidence="2" key="1">
    <citation type="submission" date="2022-03" db="EMBL/GenBank/DDBJ databases">
        <authorList>
            <person name="Tunstrom K."/>
        </authorList>
    </citation>
    <scope>NUCLEOTIDE SEQUENCE</scope>
</reference>
<dbReference type="EMBL" id="CAKOGL010000043">
    <property type="protein sequence ID" value="CAH2108865.1"/>
    <property type="molecule type" value="Genomic_DNA"/>
</dbReference>
<dbReference type="Proteomes" id="UP001153954">
    <property type="component" value="Unassembled WGS sequence"/>
</dbReference>
<organism evidence="2 3">
    <name type="scientific">Euphydryas editha</name>
    <name type="common">Edith's checkerspot</name>
    <dbReference type="NCBI Taxonomy" id="104508"/>
    <lineage>
        <taxon>Eukaryota</taxon>
        <taxon>Metazoa</taxon>
        <taxon>Ecdysozoa</taxon>
        <taxon>Arthropoda</taxon>
        <taxon>Hexapoda</taxon>
        <taxon>Insecta</taxon>
        <taxon>Pterygota</taxon>
        <taxon>Neoptera</taxon>
        <taxon>Endopterygota</taxon>
        <taxon>Lepidoptera</taxon>
        <taxon>Glossata</taxon>
        <taxon>Ditrysia</taxon>
        <taxon>Papilionoidea</taxon>
        <taxon>Nymphalidae</taxon>
        <taxon>Nymphalinae</taxon>
        <taxon>Euphydryas</taxon>
    </lineage>
</organism>
<feature type="compositionally biased region" description="Polar residues" evidence="1">
    <location>
        <begin position="252"/>
        <end position="271"/>
    </location>
</feature>
<comment type="caution">
    <text evidence="2">The sequence shown here is derived from an EMBL/GenBank/DDBJ whole genome shotgun (WGS) entry which is preliminary data.</text>
</comment>
<proteinExistence type="predicted"/>
<protein>
    <recommendedName>
        <fullName evidence="4">Gag protein</fullName>
    </recommendedName>
</protein>